<accession>A0A0M8PDP9</accession>
<dbReference type="EMBL" id="LHQQ01000028">
    <property type="protein sequence ID" value="KOS46514.1"/>
    <property type="molecule type" value="Genomic_DNA"/>
</dbReference>
<sequence>MRVTGTSTRHFHTLPPNPANIALPCIEPRILISQFLLDTSFGRFVALNVIWPGLRFPSRGLATRLLELASFQSTSVQHVILTGQYRVEWNGIQYVECFAIPLLHPSRNSPAPQRISDVLFWLPQRAPTD</sequence>
<dbReference type="AlphaFoldDB" id="A0A0M8PDP9"/>
<reference evidence="1 2" key="1">
    <citation type="submission" date="2015-08" db="EMBL/GenBank/DDBJ databases">
        <title>Genome sequencing of Penicillium nordicum.</title>
        <authorList>
            <person name="Nguyen H.D."/>
            <person name="Seifert K.A."/>
        </authorList>
    </citation>
    <scope>NUCLEOTIDE SEQUENCE [LARGE SCALE GENOMIC DNA]</scope>
    <source>
        <strain evidence="1 2">DAOMC 185683</strain>
    </source>
</reference>
<organism evidence="1 2">
    <name type="scientific">Penicillium nordicum</name>
    <dbReference type="NCBI Taxonomy" id="229535"/>
    <lineage>
        <taxon>Eukaryota</taxon>
        <taxon>Fungi</taxon>
        <taxon>Dikarya</taxon>
        <taxon>Ascomycota</taxon>
        <taxon>Pezizomycotina</taxon>
        <taxon>Eurotiomycetes</taxon>
        <taxon>Eurotiomycetidae</taxon>
        <taxon>Eurotiales</taxon>
        <taxon>Aspergillaceae</taxon>
        <taxon>Penicillium</taxon>
    </lineage>
</organism>
<name>A0A0M8PDP9_9EURO</name>
<proteinExistence type="predicted"/>
<dbReference type="Proteomes" id="UP000037696">
    <property type="component" value="Unassembled WGS sequence"/>
</dbReference>
<evidence type="ECO:0000313" key="2">
    <source>
        <dbReference type="Proteomes" id="UP000037696"/>
    </source>
</evidence>
<protein>
    <submittedName>
        <fullName evidence="1">Uncharacterized protein</fullName>
    </submittedName>
</protein>
<gene>
    <name evidence="1" type="ORF">ACN38_g2537</name>
</gene>
<keyword evidence="2" id="KW-1185">Reference proteome</keyword>
<comment type="caution">
    <text evidence="1">The sequence shown here is derived from an EMBL/GenBank/DDBJ whole genome shotgun (WGS) entry which is preliminary data.</text>
</comment>
<evidence type="ECO:0000313" key="1">
    <source>
        <dbReference type="EMBL" id="KOS46514.1"/>
    </source>
</evidence>